<keyword evidence="4" id="KW-1185">Reference proteome</keyword>
<dbReference type="Gene3D" id="3.30.160.20">
    <property type="match status" value="1"/>
</dbReference>
<comment type="caution">
    <text evidence="3">The sequence shown here is derived from an EMBL/GenBank/DDBJ whole genome shotgun (WGS) entry which is preliminary data.</text>
</comment>
<protein>
    <recommendedName>
        <fullName evidence="2">DRBM domain-containing protein</fullName>
    </recommendedName>
</protein>
<dbReference type="GO" id="GO:0003723">
    <property type="term" value="F:RNA binding"/>
    <property type="evidence" value="ECO:0007669"/>
    <property type="project" value="UniProtKB-UniRule"/>
</dbReference>
<dbReference type="EMBL" id="JARJCN010000002">
    <property type="protein sequence ID" value="KAJ7103111.1"/>
    <property type="molecule type" value="Genomic_DNA"/>
</dbReference>
<evidence type="ECO:0000256" key="1">
    <source>
        <dbReference type="PROSITE-ProRule" id="PRU00266"/>
    </source>
</evidence>
<organism evidence="3 4">
    <name type="scientific">Mycena belliarum</name>
    <dbReference type="NCBI Taxonomy" id="1033014"/>
    <lineage>
        <taxon>Eukaryota</taxon>
        <taxon>Fungi</taxon>
        <taxon>Dikarya</taxon>
        <taxon>Basidiomycota</taxon>
        <taxon>Agaricomycotina</taxon>
        <taxon>Agaricomycetes</taxon>
        <taxon>Agaricomycetidae</taxon>
        <taxon>Agaricales</taxon>
        <taxon>Marasmiineae</taxon>
        <taxon>Mycenaceae</taxon>
        <taxon>Mycena</taxon>
    </lineage>
</organism>
<dbReference type="SMART" id="SM00358">
    <property type="entry name" value="DSRM"/>
    <property type="match status" value="1"/>
</dbReference>
<dbReference type="Proteomes" id="UP001222325">
    <property type="component" value="Unassembled WGS sequence"/>
</dbReference>
<accession>A0AAD6UGX9</accession>
<proteinExistence type="predicted"/>
<evidence type="ECO:0000313" key="4">
    <source>
        <dbReference type="Proteomes" id="UP001222325"/>
    </source>
</evidence>
<reference evidence="3" key="1">
    <citation type="submission" date="2023-03" db="EMBL/GenBank/DDBJ databases">
        <title>Massive genome expansion in bonnet fungi (Mycena s.s.) driven by repeated elements and novel gene families across ecological guilds.</title>
        <authorList>
            <consortium name="Lawrence Berkeley National Laboratory"/>
            <person name="Harder C.B."/>
            <person name="Miyauchi S."/>
            <person name="Viragh M."/>
            <person name="Kuo A."/>
            <person name="Thoen E."/>
            <person name="Andreopoulos B."/>
            <person name="Lu D."/>
            <person name="Skrede I."/>
            <person name="Drula E."/>
            <person name="Henrissat B."/>
            <person name="Morin E."/>
            <person name="Kohler A."/>
            <person name="Barry K."/>
            <person name="LaButti K."/>
            <person name="Morin E."/>
            <person name="Salamov A."/>
            <person name="Lipzen A."/>
            <person name="Mereny Z."/>
            <person name="Hegedus B."/>
            <person name="Baldrian P."/>
            <person name="Stursova M."/>
            <person name="Weitz H."/>
            <person name="Taylor A."/>
            <person name="Grigoriev I.V."/>
            <person name="Nagy L.G."/>
            <person name="Martin F."/>
            <person name="Kauserud H."/>
        </authorList>
    </citation>
    <scope>NUCLEOTIDE SEQUENCE</scope>
    <source>
        <strain evidence="3">CBHHK173m</strain>
    </source>
</reference>
<dbReference type="Pfam" id="PF00035">
    <property type="entry name" value="dsrm"/>
    <property type="match status" value="1"/>
</dbReference>
<keyword evidence="1" id="KW-0694">RNA-binding</keyword>
<dbReference type="SUPFAM" id="SSF54768">
    <property type="entry name" value="dsRNA-binding domain-like"/>
    <property type="match status" value="1"/>
</dbReference>
<evidence type="ECO:0000259" key="2">
    <source>
        <dbReference type="PROSITE" id="PS50137"/>
    </source>
</evidence>
<dbReference type="AlphaFoldDB" id="A0AAD6UGX9"/>
<sequence length="150" mass="16638">MTRDLPPHLDIPPGCWTCRNETPVETQLLWRGYLISRVLPASLMYCMAYKSRSQCVHGLINPLTTQAPLPSPISMSELTDHNRTELNNVAARRGQIVAYTDSQTGPLNKAEWTSVVFVNGYEYGRGSGKTKASAREGAARQALRLISQGY</sequence>
<name>A0AAD6UGX9_9AGAR</name>
<feature type="domain" description="DRBM" evidence="2">
    <location>
        <begin position="81"/>
        <end position="148"/>
    </location>
</feature>
<dbReference type="InterPro" id="IPR014720">
    <property type="entry name" value="dsRBD_dom"/>
</dbReference>
<evidence type="ECO:0000313" key="3">
    <source>
        <dbReference type="EMBL" id="KAJ7103111.1"/>
    </source>
</evidence>
<dbReference type="PROSITE" id="PS50137">
    <property type="entry name" value="DS_RBD"/>
    <property type="match status" value="1"/>
</dbReference>
<gene>
    <name evidence="3" type="ORF">B0H15DRAFT_193695</name>
</gene>